<keyword evidence="4" id="KW-1185">Reference proteome</keyword>
<dbReference type="AlphaFoldDB" id="A0AA39RY66"/>
<proteinExistence type="predicted"/>
<evidence type="ECO:0000313" key="3">
    <source>
        <dbReference type="EMBL" id="KAK0585271.1"/>
    </source>
</evidence>
<evidence type="ECO:0000256" key="1">
    <source>
        <dbReference type="SAM" id="Coils"/>
    </source>
</evidence>
<sequence>MGEPNASSSGQPRPSGRPESVDWLGPSKQPGASVSGLGFTYEAPLVGSTEADEGTVSLSDFSTTKICSHLINNDVYISEGWKHVKGKSCNRKMEFFFNCHSLMMFELAESYRYGNKVSKESKHLREQASILAAEKLSAEESYAQQLAQLRESADAYLFARLATEEKLSTAEEEIRSLKEQLSASQESLAARLEAK</sequence>
<evidence type="ECO:0000313" key="4">
    <source>
        <dbReference type="Proteomes" id="UP001168877"/>
    </source>
</evidence>
<reference evidence="3" key="1">
    <citation type="journal article" date="2022" name="Plant J.">
        <title>Strategies of tolerance reflected in two North American maple genomes.</title>
        <authorList>
            <person name="McEvoy S.L."/>
            <person name="Sezen U.U."/>
            <person name="Trouern-Trend A."/>
            <person name="McMahon S.M."/>
            <person name="Schaberg P.G."/>
            <person name="Yang J."/>
            <person name="Wegrzyn J.L."/>
            <person name="Swenson N.G."/>
        </authorList>
    </citation>
    <scope>NUCLEOTIDE SEQUENCE</scope>
    <source>
        <strain evidence="3">NS2018</strain>
    </source>
</reference>
<comment type="caution">
    <text evidence="3">The sequence shown here is derived from an EMBL/GenBank/DDBJ whole genome shotgun (WGS) entry which is preliminary data.</text>
</comment>
<feature type="region of interest" description="Disordered" evidence="2">
    <location>
        <begin position="1"/>
        <end position="29"/>
    </location>
</feature>
<feature type="coiled-coil region" evidence="1">
    <location>
        <begin position="160"/>
        <end position="187"/>
    </location>
</feature>
<evidence type="ECO:0000256" key="2">
    <source>
        <dbReference type="SAM" id="MobiDB-lite"/>
    </source>
</evidence>
<dbReference type="Proteomes" id="UP001168877">
    <property type="component" value="Unassembled WGS sequence"/>
</dbReference>
<reference evidence="3" key="2">
    <citation type="submission" date="2023-06" db="EMBL/GenBank/DDBJ databases">
        <authorList>
            <person name="Swenson N.G."/>
            <person name="Wegrzyn J.L."/>
            <person name="Mcevoy S.L."/>
        </authorList>
    </citation>
    <scope>NUCLEOTIDE SEQUENCE</scope>
    <source>
        <strain evidence="3">NS2018</strain>
        <tissue evidence="3">Leaf</tissue>
    </source>
</reference>
<feature type="compositionally biased region" description="Low complexity" evidence="2">
    <location>
        <begin position="7"/>
        <end position="18"/>
    </location>
</feature>
<keyword evidence="1" id="KW-0175">Coiled coil</keyword>
<dbReference type="EMBL" id="JAUESC010000383">
    <property type="protein sequence ID" value="KAK0585271.1"/>
    <property type="molecule type" value="Genomic_DNA"/>
</dbReference>
<name>A0AA39RY66_ACESA</name>
<gene>
    <name evidence="3" type="ORF">LWI29_025962</name>
</gene>
<accession>A0AA39RY66</accession>
<protein>
    <submittedName>
        <fullName evidence="3">Uncharacterized protein</fullName>
    </submittedName>
</protein>
<organism evidence="3 4">
    <name type="scientific">Acer saccharum</name>
    <name type="common">Sugar maple</name>
    <dbReference type="NCBI Taxonomy" id="4024"/>
    <lineage>
        <taxon>Eukaryota</taxon>
        <taxon>Viridiplantae</taxon>
        <taxon>Streptophyta</taxon>
        <taxon>Embryophyta</taxon>
        <taxon>Tracheophyta</taxon>
        <taxon>Spermatophyta</taxon>
        <taxon>Magnoliopsida</taxon>
        <taxon>eudicotyledons</taxon>
        <taxon>Gunneridae</taxon>
        <taxon>Pentapetalae</taxon>
        <taxon>rosids</taxon>
        <taxon>malvids</taxon>
        <taxon>Sapindales</taxon>
        <taxon>Sapindaceae</taxon>
        <taxon>Hippocastanoideae</taxon>
        <taxon>Acereae</taxon>
        <taxon>Acer</taxon>
    </lineage>
</organism>